<dbReference type="InterPro" id="IPR000524">
    <property type="entry name" value="Tscrpt_reg_HTH_GntR"/>
</dbReference>
<keyword evidence="4" id="KW-0238">DNA-binding</keyword>
<organism evidence="7 8">
    <name type="scientific">Amphritea balenae</name>
    <dbReference type="NCBI Taxonomy" id="452629"/>
    <lineage>
        <taxon>Bacteria</taxon>
        <taxon>Pseudomonadati</taxon>
        <taxon>Pseudomonadota</taxon>
        <taxon>Gammaproteobacteria</taxon>
        <taxon>Oceanospirillales</taxon>
        <taxon>Oceanospirillaceae</taxon>
        <taxon>Amphritea</taxon>
    </lineage>
</organism>
<dbReference type="Pfam" id="PF00155">
    <property type="entry name" value="Aminotran_1_2"/>
    <property type="match status" value="1"/>
</dbReference>
<dbReference type="PANTHER" id="PTHR46577">
    <property type="entry name" value="HTH-TYPE TRANSCRIPTIONAL REGULATORY PROTEIN GABR"/>
    <property type="match status" value="1"/>
</dbReference>
<dbReference type="InterPro" id="IPR051446">
    <property type="entry name" value="HTH_trans_reg/aminotransferase"/>
</dbReference>
<dbReference type="GO" id="GO:0003700">
    <property type="term" value="F:DNA-binding transcription factor activity"/>
    <property type="evidence" value="ECO:0007669"/>
    <property type="project" value="InterPro"/>
</dbReference>
<dbReference type="InterPro" id="IPR036390">
    <property type="entry name" value="WH_DNA-bd_sf"/>
</dbReference>
<dbReference type="GO" id="GO:0008483">
    <property type="term" value="F:transaminase activity"/>
    <property type="evidence" value="ECO:0007669"/>
    <property type="project" value="UniProtKB-KW"/>
</dbReference>
<reference evidence="7 8" key="1">
    <citation type="submission" date="2018-11" db="EMBL/GenBank/DDBJ databases">
        <title>The draft genome sequence of Amphritea balenae JAMM 1525T.</title>
        <authorList>
            <person name="Fang Z."/>
            <person name="Zhang Y."/>
            <person name="Han X."/>
        </authorList>
    </citation>
    <scope>NUCLEOTIDE SEQUENCE [LARGE SCALE GENOMIC DNA]</scope>
    <source>
        <strain evidence="7 8">JAMM 1525</strain>
    </source>
</reference>
<dbReference type="EMBL" id="RQXV01000003">
    <property type="protein sequence ID" value="RRD00011.1"/>
    <property type="molecule type" value="Genomic_DNA"/>
</dbReference>
<evidence type="ECO:0000256" key="3">
    <source>
        <dbReference type="ARBA" id="ARBA00023015"/>
    </source>
</evidence>
<gene>
    <name evidence="7" type="ORF">EHS89_07295</name>
</gene>
<evidence type="ECO:0000256" key="4">
    <source>
        <dbReference type="ARBA" id="ARBA00023125"/>
    </source>
</evidence>
<name>A0A3P1SSB1_9GAMM</name>
<dbReference type="Gene3D" id="3.40.640.10">
    <property type="entry name" value="Type I PLP-dependent aspartate aminotransferase-like (Major domain)"/>
    <property type="match status" value="1"/>
</dbReference>
<evidence type="ECO:0000256" key="5">
    <source>
        <dbReference type="ARBA" id="ARBA00023163"/>
    </source>
</evidence>
<dbReference type="AlphaFoldDB" id="A0A3P1SSB1"/>
<dbReference type="GO" id="GO:0003677">
    <property type="term" value="F:DNA binding"/>
    <property type="evidence" value="ECO:0007669"/>
    <property type="project" value="UniProtKB-KW"/>
</dbReference>
<dbReference type="SUPFAM" id="SSF53383">
    <property type="entry name" value="PLP-dependent transferases"/>
    <property type="match status" value="1"/>
</dbReference>
<dbReference type="InterPro" id="IPR015424">
    <property type="entry name" value="PyrdxlP-dep_Trfase"/>
</dbReference>
<dbReference type="PROSITE" id="PS50949">
    <property type="entry name" value="HTH_GNTR"/>
    <property type="match status" value="1"/>
</dbReference>
<dbReference type="CDD" id="cd07377">
    <property type="entry name" value="WHTH_GntR"/>
    <property type="match status" value="1"/>
</dbReference>
<keyword evidence="7" id="KW-0032">Aminotransferase</keyword>
<keyword evidence="5" id="KW-0804">Transcription</keyword>
<dbReference type="InterPro" id="IPR015421">
    <property type="entry name" value="PyrdxlP-dep_Trfase_major"/>
</dbReference>
<keyword evidence="2" id="KW-0663">Pyridoxal phosphate</keyword>
<dbReference type="GO" id="GO:0030170">
    <property type="term" value="F:pyridoxal phosphate binding"/>
    <property type="evidence" value="ECO:0007669"/>
    <property type="project" value="InterPro"/>
</dbReference>
<keyword evidence="3" id="KW-0805">Transcription regulation</keyword>
<accession>A0A3P1SSB1</accession>
<dbReference type="CDD" id="cd00609">
    <property type="entry name" value="AAT_like"/>
    <property type="match status" value="1"/>
</dbReference>
<comment type="caution">
    <text evidence="7">The sequence shown here is derived from an EMBL/GenBank/DDBJ whole genome shotgun (WGS) entry which is preliminary data.</text>
</comment>
<keyword evidence="7" id="KW-0808">Transferase</keyword>
<evidence type="ECO:0000313" key="8">
    <source>
        <dbReference type="Proteomes" id="UP000267535"/>
    </source>
</evidence>
<dbReference type="InterPro" id="IPR036388">
    <property type="entry name" value="WH-like_DNA-bd_sf"/>
</dbReference>
<feature type="domain" description="HTH gntR-type" evidence="6">
    <location>
        <begin position="2"/>
        <end position="70"/>
    </location>
</feature>
<dbReference type="SUPFAM" id="SSF46785">
    <property type="entry name" value="Winged helix' DNA-binding domain"/>
    <property type="match status" value="1"/>
</dbReference>
<sequence length="472" mass="52569">MNFLYQALEQQLTKQIESGQLPLGSRLPSVRSLCKEQSLSKSTVLTAYARLEAAGLVNARPKSGYFVCYQPQSAVVKHRAEQAQPPAFINQDALLLDIMDQSSAFDICPGQTEPSCNEPLRRCLGRAARRQKGADQHYYNEPSGLLGLRKQLQRRCADGGSRVTEDQLVVTGGCQHSLLLALMAVTRPGDTVAVESPGFYGVLQLLESLGLKAVEIPSLVDTGLSPDALLMALQNWSISALVVMPAYATPTGACMTDQNRQRLVNIVAQYDLPVIEDDIYGDLTFALQRPRTLHSYAQDQGFDGVMLCSSISKSLSRDLRIGWIVPGRYLAEVKKLKLVTMLAGSHMSQLGLQMYMEEGSYERHIRHYRQQLVQQCAQLQQLIRQLFPDTVTYSQPRGGLVLWLELPEHIDTLALYNQARQFGISITPGQLFSSQDRYQNCLRLSFAQPWNEPRIAALKTLAGLVIEWTEPN</sequence>
<dbReference type="Gene3D" id="1.10.10.10">
    <property type="entry name" value="Winged helix-like DNA-binding domain superfamily/Winged helix DNA-binding domain"/>
    <property type="match status" value="1"/>
</dbReference>
<dbReference type="Gene3D" id="3.90.1150.10">
    <property type="entry name" value="Aspartate Aminotransferase, domain 1"/>
    <property type="match status" value="1"/>
</dbReference>
<comment type="similarity">
    <text evidence="1">In the C-terminal section; belongs to the class-I pyridoxal-phosphate-dependent aminotransferase family.</text>
</comment>
<evidence type="ECO:0000256" key="2">
    <source>
        <dbReference type="ARBA" id="ARBA00022898"/>
    </source>
</evidence>
<evidence type="ECO:0000259" key="6">
    <source>
        <dbReference type="PROSITE" id="PS50949"/>
    </source>
</evidence>
<evidence type="ECO:0000313" key="7">
    <source>
        <dbReference type="EMBL" id="RRD00011.1"/>
    </source>
</evidence>
<keyword evidence="8" id="KW-1185">Reference proteome</keyword>
<dbReference type="RefSeq" id="WP_124925481.1">
    <property type="nucleotide sequence ID" value="NZ_BMOH01000005.1"/>
</dbReference>
<dbReference type="Proteomes" id="UP000267535">
    <property type="component" value="Unassembled WGS sequence"/>
</dbReference>
<dbReference type="SMART" id="SM00345">
    <property type="entry name" value="HTH_GNTR"/>
    <property type="match status" value="1"/>
</dbReference>
<protein>
    <submittedName>
        <fullName evidence="7">PLP-dependent aminotransferase family protein</fullName>
    </submittedName>
</protein>
<dbReference type="OrthoDB" id="9804020at2"/>
<dbReference type="InterPro" id="IPR015422">
    <property type="entry name" value="PyrdxlP-dep_Trfase_small"/>
</dbReference>
<dbReference type="Pfam" id="PF00392">
    <property type="entry name" value="GntR"/>
    <property type="match status" value="1"/>
</dbReference>
<dbReference type="InterPro" id="IPR004839">
    <property type="entry name" value="Aminotransferase_I/II_large"/>
</dbReference>
<proteinExistence type="inferred from homology"/>
<evidence type="ECO:0000256" key="1">
    <source>
        <dbReference type="ARBA" id="ARBA00005384"/>
    </source>
</evidence>
<dbReference type="PANTHER" id="PTHR46577:SF2">
    <property type="entry name" value="TRANSCRIPTIONAL REGULATORY PROTEIN"/>
    <property type="match status" value="1"/>
</dbReference>